<dbReference type="EMBL" id="IACJ01015587">
    <property type="protein sequence ID" value="LAA36826.1"/>
    <property type="molecule type" value="Transcribed_RNA"/>
</dbReference>
<proteinExistence type="predicted"/>
<name>A0A2D4EPG4_MICCO</name>
<evidence type="ECO:0000313" key="1">
    <source>
        <dbReference type="EMBL" id="LAA36826.1"/>
    </source>
</evidence>
<sequence>MQSNKVLKVSAEILGNLSRSWLCLLFLLPLLRIFTKSSFVLPTPYDVANWNIKELALQNLSLSDFIMLLPHLDSCSVLPPHPFSPQRGDCQMHLTGAEKGNRKKRARRLINTIPRSTCSHHHLATIKTWCF</sequence>
<dbReference type="AlphaFoldDB" id="A0A2D4EPG4"/>
<accession>A0A2D4EPG4</accession>
<organism evidence="1">
    <name type="scientific">Micrurus corallinus</name>
    <name type="common">Brazilian coral snake</name>
    <dbReference type="NCBI Taxonomy" id="54390"/>
    <lineage>
        <taxon>Eukaryota</taxon>
        <taxon>Metazoa</taxon>
        <taxon>Chordata</taxon>
        <taxon>Craniata</taxon>
        <taxon>Vertebrata</taxon>
        <taxon>Euteleostomi</taxon>
        <taxon>Lepidosauria</taxon>
        <taxon>Squamata</taxon>
        <taxon>Bifurcata</taxon>
        <taxon>Unidentata</taxon>
        <taxon>Episquamata</taxon>
        <taxon>Toxicofera</taxon>
        <taxon>Serpentes</taxon>
        <taxon>Colubroidea</taxon>
        <taxon>Elapidae</taxon>
        <taxon>Elapinae</taxon>
        <taxon>Micrurus</taxon>
    </lineage>
</organism>
<reference evidence="1" key="1">
    <citation type="submission" date="2017-07" db="EMBL/GenBank/DDBJ databases">
        <authorList>
            <person name="Mikheyev A."/>
            <person name="Grau M."/>
        </authorList>
    </citation>
    <scope>NUCLEOTIDE SEQUENCE</scope>
    <source>
        <tissue evidence="1">Venom_gland</tissue>
    </source>
</reference>
<reference evidence="1" key="2">
    <citation type="submission" date="2017-11" db="EMBL/GenBank/DDBJ databases">
        <title>Coralsnake Venomics: Analyses of Venom Gland Transcriptomes and Proteomes of Six Brazilian Taxa.</title>
        <authorList>
            <person name="Aird S.D."/>
            <person name="Jorge da Silva N."/>
            <person name="Qiu L."/>
            <person name="Villar-Briones A."/>
            <person name="Aparecida-Saddi V."/>
            <person name="Campos-Telles M.P."/>
            <person name="Grau M."/>
            <person name="Mikheyev A.S."/>
        </authorList>
    </citation>
    <scope>NUCLEOTIDE SEQUENCE</scope>
    <source>
        <tissue evidence="1">Venom_gland</tissue>
    </source>
</reference>
<protein>
    <submittedName>
        <fullName evidence="1">Uncharacterized protein</fullName>
    </submittedName>
</protein>